<dbReference type="CDD" id="cd00833">
    <property type="entry name" value="PKS"/>
    <property type="match status" value="1"/>
</dbReference>
<dbReference type="Pfam" id="PF02801">
    <property type="entry name" value="Ketoacyl-synt_C"/>
    <property type="match status" value="1"/>
</dbReference>
<feature type="active site" description="Proton acceptor; for dehydratase activity" evidence="6">
    <location>
        <position position="974"/>
    </location>
</feature>
<protein>
    <submittedName>
        <fullName evidence="11">Uncharacterized protein</fullName>
    </submittedName>
</protein>
<dbReference type="InterPro" id="IPR057326">
    <property type="entry name" value="KR_dom"/>
</dbReference>
<dbReference type="GO" id="GO:0004312">
    <property type="term" value="F:fatty acid synthase activity"/>
    <property type="evidence" value="ECO:0007669"/>
    <property type="project" value="TreeGrafter"/>
</dbReference>
<evidence type="ECO:0000259" key="8">
    <source>
        <dbReference type="PROSITE" id="PS50075"/>
    </source>
</evidence>
<evidence type="ECO:0000313" key="11">
    <source>
        <dbReference type="EMBL" id="PYI14036.1"/>
    </source>
</evidence>
<dbReference type="InterPro" id="IPR001227">
    <property type="entry name" value="Ac_transferase_dom_sf"/>
</dbReference>
<dbReference type="STRING" id="1450538.A0A2V5I343"/>
<dbReference type="SMART" id="SM00827">
    <property type="entry name" value="PKS_AT"/>
    <property type="match status" value="1"/>
</dbReference>
<dbReference type="SUPFAM" id="SSF47336">
    <property type="entry name" value="ACP-like"/>
    <property type="match status" value="1"/>
</dbReference>
<dbReference type="InterPro" id="IPR014043">
    <property type="entry name" value="Acyl_transferase_dom"/>
</dbReference>
<dbReference type="PROSITE" id="PS52019">
    <property type="entry name" value="PKS_MFAS_DH"/>
    <property type="match status" value="1"/>
</dbReference>
<dbReference type="GO" id="GO:0031177">
    <property type="term" value="F:phosphopantetheine binding"/>
    <property type="evidence" value="ECO:0007669"/>
    <property type="project" value="InterPro"/>
</dbReference>
<dbReference type="PROSITE" id="PS00606">
    <property type="entry name" value="KS3_1"/>
    <property type="match status" value="1"/>
</dbReference>
<dbReference type="Gene3D" id="3.40.50.720">
    <property type="entry name" value="NAD(P)-binding Rossmann-like Domain"/>
    <property type="match status" value="2"/>
</dbReference>
<feature type="region of interest" description="Disordered" evidence="7">
    <location>
        <begin position="1272"/>
        <end position="1298"/>
    </location>
</feature>
<dbReference type="Gene3D" id="3.40.50.150">
    <property type="entry name" value="Vaccinia Virus protein VP39"/>
    <property type="match status" value="1"/>
</dbReference>
<dbReference type="InterPro" id="IPR049900">
    <property type="entry name" value="PKS_mFAS_DH"/>
</dbReference>
<dbReference type="Pfam" id="PF21089">
    <property type="entry name" value="PKS_DH_N"/>
    <property type="match status" value="1"/>
</dbReference>
<evidence type="ECO:0000256" key="1">
    <source>
        <dbReference type="ARBA" id="ARBA00022450"/>
    </source>
</evidence>
<dbReference type="InterPro" id="IPR049552">
    <property type="entry name" value="PKS_DH_N"/>
</dbReference>
<dbReference type="GO" id="GO:0032259">
    <property type="term" value="P:methylation"/>
    <property type="evidence" value="ECO:0007669"/>
    <property type="project" value="UniProtKB-KW"/>
</dbReference>
<dbReference type="InterPro" id="IPR020806">
    <property type="entry name" value="PKS_PP-bd"/>
</dbReference>
<dbReference type="EMBL" id="KZ825223">
    <property type="protein sequence ID" value="PYI14036.1"/>
    <property type="molecule type" value="Genomic_DNA"/>
</dbReference>
<dbReference type="InterPro" id="IPR016035">
    <property type="entry name" value="Acyl_Trfase/lysoPLipase"/>
</dbReference>
<dbReference type="GO" id="GO:0006633">
    <property type="term" value="P:fatty acid biosynthetic process"/>
    <property type="evidence" value="ECO:0007669"/>
    <property type="project" value="InterPro"/>
</dbReference>
<dbReference type="Pfam" id="PF00109">
    <property type="entry name" value="ketoacyl-synt"/>
    <property type="match status" value="1"/>
</dbReference>
<name>A0A2V5I343_ASPV1</name>
<dbReference type="GO" id="GO:0044550">
    <property type="term" value="P:secondary metabolite biosynthetic process"/>
    <property type="evidence" value="ECO:0007669"/>
    <property type="project" value="TreeGrafter"/>
</dbReference>
<sequence length="2512" mass="271270">MSPPPPTTTTPTTPTPEPIAIVGMGCRFPGGANTPSKLWELLCAKRDVQRRIPSDRFDVDAFYDADGERAGCLNVKEAYTLDEDIAQFDAAFFKTNALEAEAMDPQQRLLLETVYEALESAGGVLEDLHGSDTAVYVGVMTGDYHELLLRDPEDMPKYMATGTARSILANRLSYFFDWTGPSMTIDTACSSSLVAVHEAVQALRQGRSTLACAAGANLILGPEMMISESKLHMLSPTGRSRMWDAAADGYARGEGFAAVMLKTLSQAVADGDYVHGVIRETGVNSDGRTNGITLPGADSQTALIRQTYARAGLDIESQRCQYFEAHGTGTPAGDPIEARAIHNAFFGSSTEQAEPPLYVGSVKTAVGHLEGTAGLAGLVKAVEAVRRGEIPPNMLFESLNPEIEPFYRRLAVPTEMIPWPAVRGGEPRRASVNSFGFGGTNAHAIVESYDNPHRRPSSAAASLYTPLVLSANSETSLRGQVEALHTYLSSTDTPVPDILHTLQTRRSQHPVRVSFSAADRATLCTALSQAIASESTLGTRIDKKAATPRILAVFTGQGAQWPTMGREILHASPAAQQTLSTLQSALDTLPDAPNWSLATELLADKETSRLSSASVAQPLCTAVQILLVDLLRLAGITPNVVVGHSSGEIAAAYAAGMISAADAIRIAYYRGVHAGLARGQNGQRGGMMAVGMAYDEAVEFCEERFAERVEVAASNAPSSVTLSGDEDAIAQAKAILDERGVFARTLRVDTAYHSAHMIPCSEPYLDSLAGCEIAPREAREGCVWVSSVHGARMEGYRVDSLAGEYWNDNMVSPVMFATAVEMALSEEEACDVVIEIGAHPALKGPFVQTAKQVAPSGGAAPLPYTGTLSRGQHDIVAISETLGFLWTHLGAKAIDFPAYSSAFTDRLPQWVPDLPRYSWDHRQSFWRESTRSANFRSRAPRHPLLGVRSNEDLDQEMRWAVTLRTRELPWLEGHKVEGQVIFPAAAYLVMAMAAAHQLVGAGQTVHVLELSDVEIANAIPLPDDGKGVEVQFTLIPSPSNPKSATKTAQWACYARTAGNGKAAWRSNARGTVQVILRSADDADADTDGDTDILPPRSLPSGVFHAVKTERFYEALTAIGLHYTGPFRGLDGVQRRSGTATATAAQIPAAELGVPIHPAVLDAAFQTLFAAYCWPEDGSLRAPFVPTGLTSLRIVNRDIVQESAQLTVDACITHSSGTTIVADLDLYSPTNAGIIQLQGLRCSSLTPPGPRDYKELYSQTAWEVDLSSGLAPLNTTTTTTTTTTSNASPASSDSDSDSPTDLQLVDLCERLAYYYLRHLNTVTPRSEVPKMEWNFQRIFAWIDHLFPIIAAGKHPTIRPEWSNDTKPHLLSLASAYPDSVDLQLIRAVGEHLPAVVRGEAWMLEHMVANDTLDRFYKSGLGFARANGSMARAAAQIAHRYPRARILEIGAGTGGATKGILEGLEGRFESYTFTDISTGFFEAAATQFERWVGMGKMQFKALDVERELGAQGFEEGAFDVIVASNVLHATKSLRATMENVRRLLRPGGFLLLLEVTSEIVRVKLMMAGLPGWWLGGEDGRPYGPTITVSQWDALLKETGFAGVDHVVNDFVDESKYMTSVMVTQAMDEDVRVLREPLTAGWTLPPVTVVGGRNGGLAERVVEALGAGGRAQLVENLEGLFVQPDVSVTSLVILEDFDRPVLEDFTPRKLEALQRALPECRQLLWVSGQCREKNPYGNMAIGLCRAVAAEQPHIQFQHLNIEDVVDAGAAKAVAEALVRLVFAAQTRLATKNVLWTCEPELVLENGQWFVPRIVPDKQLNDQLNARKMVVQGTAASEKLELVKQADRYVLSPALPSVVAKNAAVEVNVAHTLLNAVQLDGTSVCIASGSLLDKPDVQVIAFTDSVGSVVTASEGMVFPIDNTSPSLLQTIAFGLVADDWLHGLAAADTLALHHADEQLGRVLRSKAAEAGMTVVDVRTHAYASERSIRAQIPPSTKLFVDFAESSVQWKRILPAECKIRNSDSFIAPAANITNLNPSHLQKAISWVQQQPADTTIETIAAAELANTPTPPYHAILSFTPSTTIPTITRPINPALLFRPDRTYLLVGCTGGLGQSLCRWMILHGARHLALTTRNRTRISSTWLADLAQLGANVRLFEADVADMGSLTTIHREITSSMPRIAGIANAAMVLSDRSFGELQPSDFSTVFGPKVQGTKNLDTLFHTENLDFFIMFSSLASIVGNRGQSNYVAANLFMSTVAAQRRARGLAASVFHIGMVLGVGYVSTTGVYETTLRQYKYMPIAEPEFWDMFAQAIVIGHPTLSGGHAPEMITGLHRHSLREEAGKAFWAENPRFSLHTLQEESQTVVTDASSAKQVPLAEAVAEAGSLEAVDGVIQDAFVGKMERMLQAAKGSIERGQPLINLGVDSLIAVEIRSWFLKELEVDMPVLKLVGGMSVGELCREAAGEVLKSLPIQYGDNTSYGETEAVVEVFPRHGSIALGNNCVFGAVPVRDEDVGTS</sequence>
<dbReference type="InterPro" id="IPR016036">
    <property type="entry name" value="Malonyl_transacylase_ACP-bd"/>
</dbReference>
<dbReference type="InterPro" id="IPR018201">
    <property type="entry name" value="Ketoacyl_synth_AS"/>
</dbReference>
<dbReference type="Pfam" id="PF00698">
    <property type="entry name" value="Acyl_transf_1"/>
    <property type="match status" value="1"/>
</dbReference>
<keyword evidence="12" id="KW-1185">Reference proteome</keyword>
<feature type="compositionally biased region" description="Low complexity" evidence="7">
    <location>
        <begin position="1273"/>
        <end position="1298"/>
    </location>
</feature>
<dbReference type="Pfam" id="PF16197">
    <property type="entry name" value="KAsynt_C_assoc"/>
    <property type="match status" value="1"/>
</dbReference>
<evidence type="ECO:0000256" key="2">
    <source>
        <dbReference type="ARBA" id="ARBA00022553"/>
    </source>
</evidence>
<dbReference type="InterPro" id="IPR036736">
    <property type="entry name" value="ACP-like_sf"/>
</dbReference>
<dbReference type="InterPro" id="IPR020807">
    <property type="entry name" value="PKS_DH"/>
</dbReference>
<dbReference type="SUPFAM" id="SSF51735">
    <property type="entry name" value="NAD(P)-binding Rossmann-fold domains"/>
    <property type="match status" value="2"/>
</dbReference>
<keyword evidence="2" id="KW-0597">Phosphoprotein</keyword>
<dbReference type="InterPro" id="IPR013968">
    <property type="entry name" value="PKS_KR"/>
</dbReference>
<keyword evidence="5" id="KW-0511">Multifunctional enzyme</keyword>
<feature type="active site" description="Proton donor; for dehydratase activity" evidence="6">
    <location>
        <position position="1161"/>
    </location>
</feature>
<dbReference type="Pfam" id="PF08659">
    <property type="entry name" value="KR"/>
    <property type="match status" value="1"/>
</dbReference>
<dbReference type="InterPro" id="IPR009081">
    <property type="entry name" value="PP-bd_ACP"/>
</dbReference>
<evidence type="ECO:0000256" key="5">
    <source>
        <dbReference type="ARBA" id="ARBA00023268"/>
    </source>
</evidence>
<dbReference type="FunFam" id="3.40.47.10:FF:000019">
    <property type="entry name" value="Polyketide synthase type I"/>
    <property type="match status" value="1"/>
</dbReference>
<dbReference type="InterPro" id="IPR049551">
    <property type="entry name" value="PKS_DH_C"/>
</dbReference>
<dbReference type="SMART" id="SM00825">
    <property type="entry name" value="PKS_KS"/>
    <property type="match status" value="1"/>
</dbReference>
<dbReference type="InterPro" id="IPR036291">
    <property type="entry name" value="NAD(P)-bd_dom_sf"/>
</dbReference>
<dbReference type="Pfam" id="PF00550">
    <property type="entry name" value="PP-binding"/>
    <property type="match status" value="1"/>
</dbReference>
<evidence type="ECO:0000259" key="9">
    <source>
        <dbReference type="PROSITE" id="PS52004"/>
    </source>
</evidence>
<evidence type="ECO:0000313" key="12">
    <source>
        <dbReference type="Proteomes" id="UP000249829"/>
    </source>
</evidence>
<dbReference type="InterPro" id="IPR014031">
    <property type="entry name" value="Ketoacyl_synth_C"/>
</dbReference>
<feature type="domain" description="PKS/mFAS DH" evidence="10">
    <location>
        <begin position="942"/>
        <end position="1250"/>
    </location>
</feature>
<dbReference type="InterPro" id="IPR016039">
    <property type="entry name" value="Thiolase-like"/>
</dbReference>
<evidence type="ECO:0000256" key="6">
    <source>
        <dbReference type="PROSITE-ProRule" id="PRU01363"/>
    </source>
</evidence>
<dbReference type="SMART" id="SM00822">
    <property type="entry name" value="PKS_KR"/>
    <property type="match status" value="1"/>
</dbReference>
<evidence type="ECO:0000256" key="3">
    <source>
        <dbReference type="ARBA" id="ARBA00022603"/>
    </source>
</evidence>
<dbReference type="InterPro" id="IPR032821">
    <property type="entry name" value="PKS_assoc"/>
</dbReference>
<dbReference type="Pfam" id="PF08242">
    <property type="entry name" value="Methyltransf_12"/>
    <property type="match status" value="1"/>
</dbReference>
<dbReference type="GO" id="GO:0008168">
    <property type="term" value="F:methyltransferase activity"/>
    <property type="evidence" value="ECO:0007669"/>
    <property type="project" value="UniProtKB-KW"/>
</dbReference>
<dbReference type="OMA" id="TERWHEV"/>
<gene>
    <name evidence="11" type="ORF">BO99DRAFT_451204</name>
</gene>
<dbReference type="Gene3D" id="3.10.129.110">
    <property type="entry name" value="Polyketide synthase dehydratase"/>
    <property type="match status" value="1"/>
</dbReference>
<dbReference type="PANTHER" id="PTHR43775:SF20">
    <property type="entry name" value="HYBRID PKS-NRPS SYNTHETASE APDA"/>
    <property type="match status" value="1"/>
</dbReference>
<evidence type="ECO:0000256" key="7">
    <source>
        <dbReference type="SAM" id="MobiDB-lite"/>
    </source>
</evidence>
<reference evidence="11 12" key="1">
    <citation type="submission" date="2018-02" db="EMBL/GenBank/DDBJ databases">
        <title>The genomes of Aspergillus section Nigri reveals drivers in fungal speciation.</title>
        <authorList>
            <consortium name="DOE Joint Genome Institute"/>
            <person name="Vesth T.C."/>
            <person name="Nybo J."/>
            <person name="Theobald S."/>
            <person name="Brandl J."/>
            <person name="Frisvad J.C."/>
            <person name="Nielsen K.F."/>
            <person name="Lyhne E.K."/>
            <person name="Kogle M.E."/>
            <person name="Kuo A."/>
            <person name="Riley R."/>
            <person name="Clum A."/>
            <person name="Nolan M."/>
            <person name="Lipzen A."/>
            <person name="Salamov A."/>
            <person name="Henrissat B."/>
            <person name="Wiebenga A."/>
            <person name="De vries R.P."/>
            <person name="Grigoriev I.V."/>
            <person name="Mortensen U.H."/>
            <person name="Andersen M.R."/>
            <person name="Baker S.E."/>
        </authorList>
    </citation>
    <scope>NUCLEOTIDE SEQUENCE [LARGE SCALE GENOMIC DNA]</scope>
    <source>
        <strain evidence="11 12">CBS 115571</strain>
    </source>
</reference>
<dbReference type="Gene3D" id="1.10.1200.10">
    <property type="entry name" value="ACP-like"/>
    <property type="match status" value="1"/>
</dbReference>
<feature type="domain" description="Carrier" evidence="8">
    <location>
        <begin position="2384"/>
        <end position="2461"/>
    </location>
</feature>
<proteinExistence type="predicted"/>
<feature type="domain" description="Ketosynthase family 3 (KS3)" evidence="9">
    <location>
        <begin position="16"/>
        <end position="448"/>
    </location>
</feature>
<dbReference type="PROSITE" id="PS50075">
    <property type="entry name" value="CARRIER"/>
    <property type="match status" value="1"/>
</dbReference>
<dbReference type="InterPro" id="IPR013217">
    <property type="entry name" value="Methyltransf_12"/>
</dbReference>
<dbReference type="SMART" id="SM00823">
    <property type="entry name" value="PKS_PP"/>
    <property type="match status" value="1"/>
</dbReference>
<organism evidence="11 12">
    <name type="scientific">Aspergillus violaceofuscus (strain CBS 115571)</name>
    <dbReference type="NCBI Taxonomy" id="1450538"/>
    <lineage>
        <taxon>Eukaryota</taxon>
        <taxon>Fungi</taxon>
        <taxon>Dikarya</taxon>
        <taxon>Ascomycota</taxon>
        <taxon>Pezizomycotina</taxon>
        <taxon>Eurotiomycetes</taxon>
        <taxon>Eurotiomycetidae</taxon>
        <taxon>Eurotiales</taxon>
        <taxon>Aspergillaceae</taxon>
        <taxon>Aspergillus</taxon>
    </lineage>
</organism>
<evidence type="ECO:0000256" key="4">
    <source>
        <dbReference type="ARBA" id="ARBA00022679"/>
    </source>
</evidence>
<dbReference type="SUPFAM" id="SSF55048">
    <property type="entry name" value="Probable ACP-binding domain of malonyl-CoA ACP transacylase"/>
    <property type="match status" value="1"/>
</dbReference>
<dbReference type="InterPro" id="IPR042104">
    <property type="entry name" value="PKS_dehydratase_sf"/>
</dbReference>
<dbReference type="SUPFAM" id="SSF53901">
    <property type="entry name" value="Thiolase-like"/>
    <property type="match status" value="1"/>
</dbReference>
<feature type="region of interest" description="N-terminal hotdog fold" evidence="6">
    <location>
        <begin position="942"/>
        <end position="1079"/>
    </location>
</feature>
<dbReference type="InterPro" id="IPR050091">
    <property type="entry name" value="PKS_NRPS_Biosynth_Enz"/>
</dbReference>
<dbReference type="SUPFAM" id="SSF53335">
    <property type="entry name" value="S-adenosyl-L-methionine-dependent methyltransferases"/>
    <property type="match status" value="1"/>
</dbReference>
<keyword evidence="1" id="KW-0596">Phosphopantetheine</keyword>
<dbReference type="Pfam" id="PF14765">
    <property type="entry name" value="PS-DH"/>
    <property type="match status" value="1"/>
</dbReference>
<dbReference type="PANTHER" id="PTHR43775">
    <property type="entry name" value="FATTY ACID SYNTHASE"/>
    <property type="match status" value="1"/>
</dbReference>
<dbReference type="InterPro" id="IPR020841">
    <property type="entry name" value="PKS_Beta-ketoAc_synthase_dom"/>
</dbReference>
<dbReference type="SUPFAM" id="SSF52151">
    <property type="entry name" value="FabD/lysophospholipase-like"/>
    <property type="match status" value="1"/>
</dbReference>
<dbReference type="Gene3D" id="3.40.366.10">
    <property type="entry name" value="Malonyl-Coenzyme A Acyl Carrier Protein, domain 2"/>
    <property type="match status" value="1"/>
</dbReference>
<dbReference type="GO" id="GO:0004315">
    <property type="term" value="F:3-oxoacyl-[acyl-carrier-protein] synthase activity"/>
    <property type="evidence" value="ECO:0007669"/>
    <property type="project" value="InterPro"/>
</dbReference>
<dbReference type="InterPro" id="IPR014030">
    <property type="entry name" value="Ketoacyl_synth_N"/>
</dbReference>
<dbReference type="SMART" id="SM00826">
    <property type="entry name" value="PKS_DH"/>
    <property type="match status" value="1"/>
</dbReference>
<keyword evidence="3" id="KW-0489">Methyltransferase</keyword>
<feature type="region of interest" description="C-terminal hotdog fold" evidence="6">
    <location>
        <begin position="1103"/>
        <end position="1250"/>
    </location>
</feature>
<evidence type="ECO:0000259" key="10">
    <source>
        <dbReference type="PROSITE" id="PS52019"/>
    </source>
</evidence>
<keyword evidence="4" id="KW-0808">Transferase</keyword>
<dbReference type="InterPro" id="IPR029063">
    <property type="entry name" value="SAM-dependent_MTases_sf"/>
</dbReference>
<dbReference type="Gene3D" id="3.40.47.10">
    <property type="match status" value="1"/>
</dbReference>
<dbReference type="PROSITE" id="PS52004">
    <property type="entry name" value="KS3_2"/>
    <property type="match status" value="1"/>
</dbReference>
<accession>A0A2V5I343</accession>
<dbReference type="Proteomes" id="UP000249829">
    <property type="component" value="Unassembled WGS sequence"/>
</dbReference>